<gene>
    <name evidence="5" type="ORF">WJX75_008337</name>
</gene>
<dbReference type="Pfam" id="PF10046">
    <property type="entry name" value="BLOC1_2"/>
    <property type="match status" value="1"/>
</dbReference>
<proteinExistence type="inferred from homology"/>
<dbReference type="CDD" id="cd01741">
    <property type="entry name" value="GATase1_1"/>
    <property type="match status" value="1"/>
</dbReference>
<evidence type="ECO:0000256" key="2">
    <source>
        <dbReference type="ARBA" id="ARBA00011083"/>
    </source>
</evidence>
<feature type="domain" description="Glutamine amidotransferase" evidence="4">
    <location>
        <begin position="51"/>
        <end position="205"/>
    </location>
</feature>
<evidence type="ECO:0000256" key="3">
    <source>
        <dbReference type="SAM" id="MobiDB-lite"/>
    </source>
</evidence>
<dbReference type="PANTHER" id="PTHR42695">
    <property type="entry name" value="GLUTAMINE AMIDOTRANSFERASE YLR126C-RELATED"/>
    <property type="match status" value="1"/>
</dbReference>
<comment type="caution">
    <text evidence="5">The sequence shown here is derived from an EMBL/GenBank/DDBJ whole genome shotgun (WGS) entry which is preliminary data.</text>
</comment>
<evidence type="ECO:0000256" key="1">
    <source>
        <dbReference type="ARBA" id="ARBA00008468"/>
    </source>
</evidence>
<protein>
    <recommendedName>
        <fullName evidence="4">Glutamine amidotransferase domain-containing protein</fullName>
    </recommendedName>
</protein>
<dbReference type="EMBL" id="JALJOT010000010">
    <property type="protein sequence ID" value="KAK9906805.1"/>
    <property type="molecule type" value="Genomic_DNA"/>
</dbReference>
<dbReference type="Gene3D" id="3.40.50.880">
    <property type="match status" value="1"/>
</dbReference>
<dbReference type="InterPro" id="IPR029062">
    <property type="entry name" value="Class_I_gatase-like"/>
</dbReference>
<organism evidence="5 6">
    <name type="scientific">Coccomyxa subellipsoidea</name>
    <dbReference type="NCBI Taxonomy" id="248742"/>
    <lineage>
        <taxon>Eukaryota</taxon>
        <taxon>Viridiplantae</taxon>
        <taxon>Chlorophyta</taxon>
        <taxon>core chlorophytes</taxon>
        <taxon>Trebouxiophyceae</taxon>
        <taxon>Trebouxiophyceae incertae sedis</taxon>
        <taxon>Coccomyxaceae</taxon>
        <taxon>Coccomyxa</taxon>
    </lineage>
</organism>
<evidence type="ECO:0000313" key="5">
    <source>
        <dbReference type="EMBL" id="KAK9906805.1"/>
    </source>
</evidence>
<dbReference type="Pfam" id="PF00117">
    <property type="entry name" value="GATase"/>
    <property type="match status" value="1"/>
</dbReference>
<accession>A0ABR2YK12</accession>
<reference evidence="5 6" key="1">
    <citation type="journal article" date="2024" name="Nat. Commun.">
        <title>Phylogenomics reveals the evolutionary origins of lichenization in chlorophyte algae.</title>
        <authorList>
            <person name="Puginier C."/>
            <person name="Libourel C."/>
            <person name="Otte J."/>
            <person name="Skaloud P."/>
            <person name="Haon M."/>
            <person name="Grisel S."/>
            <person name="Petersen M."/>
            <person name="Berrin J.G."/>
            <person name="Delaux P.M."/>
            <person name="Dal Grande F."/>
            <person name="Keller J."/>
        </authorList>
    </citation>
    <scope>NUCLEOTIDE SEQUENCE [LARGE SCALE GENOMIC DNA]</scope>
    <source>
        <strain evidence="5 6">SAG 216-7</strain>
    </source>
</reference>
<dbReference type="InterPro" id="IPR044992">
    <property type="entry name" value="ChyE-like"/>
</dbReference>
<keyword evidence="6" id="KW-1185">Reference proteome</keyword>
<dbReference type="InterPro" id="IPR017926">
    <property type="entry name" value="GATASE"/>
</dbReference>
<evidence type="ECO:0000313" key="6">
    <source>
        <dbReference type="Proteomes" id="UP001491310"/>
    </source>
</evidence>
<dbReference type="InterPro" id="IPR019269">
    <property type="entry name" value="BLOC1_su2"/>
</dbReference>
<comment type="similarity">
    <text evidence="2">Belongs to the peptidase C26 family.</text>
</comment>
<evidence type="ECO:0000259" key="4">
    <source>
        <dbReference type="Pfam" id="PF00117"/>
    </source>
</evidence>
<feature type="region of interest" description="Disordered" evidence="3">
    <location>
        <begin position="343"/>
        <end position="387"/>
    </location>
</feature>
<name>A0ABR2YK12_9CHLO</name>
<dbReference type="PANTHER" id="PTHR42695:SF5">
    <property type="entry name" value="GLUTAMINE AMIDOTRANSFERASE YLR126C-RELATED"/>
    <property type="match status" value="1"/>
</dbReference>
<dbReference type="SUPFAM" id="SSF52317">
    <property type="entry name" value="Class I glutamine amidotransferase-like"/>
    <property type="match status" value="1"/>
</dbReference>
<comment type="similarity">
    <text evidence="1">Belongs to the BLOC1S2 family.</text>
</comment>
<sequence length="498" mass="52977">MSLQRFAVFDCEDAAKWKGHEKLYIEKFGGAEAPWDIFKCWNGELPVLEAAEQYRGIFITGSHFSAYEELAWIDSLMTWLHDFLQREHSTRIVAVCFGCQVAARALGGKVGKNPSERFVLKVEELQLQEAFAQKEYFRAAFAEQPGAQQLPACLKIIESHSDQVLELPASAQLLAASATAPNEVWTVGDRLLAIQGHPEMDPQEALAKIHATLASNGRLSEEEAAASRASLEGTPPDSAAILRIMEAFVEQGAALGGCLPATQQGSLSGDWKSAKTGTSYGLTGWLPSMTMPAVSLPNLALPAWMPSLATSATSAPTATVVSPTDESTASGSSEQPAMLGLDAQEGSASPAGVSQLSGSGTPPDVRPSPSKGSEEPEAASSAADRAVARRAKLHAQAEKLVDDLAGAVSAELNGAVANYELLFGVNTVSRAEFLHMQQELATWQPLVQEIQRKREACGPLLAALETLQARMGAVEGSIASLDAESRQLMRQLGVPLDA</sequence>
<dbReference type="Proteomes" id="UP001491310">
    <property type="component" value="Unassembled WGS sequence"/>
</dbReference>